<dbReference type="Proteomes" id="UP000008701">
    <property type="component" value="Chromosome"/>
</dbReference>
<dbReference type="EMBL" id="CP000492">
    <property type="protein sequence ID" value="ABL65707.1"/>
    <property type="molecule type" value="Genomic_DNA"/>
</dbReference>
<protein>
    <submittedName>
        <fullName evidence="1">Uncharacterized protein</fullName>
    </submittedName>
</protein>
<sequence>MEITASRELLFDLFEEYSEWYMSLAEDYGSLPRSISGIGNNGRQFIYFLDDLELHHMVRNKFMRFVLEDFSAIAYAYGSLDIRGDSEEGGVEEVLDIVAADTEHYISGSWRVIRDGESRVTGLEHVGTRDGDDPDKHSGSWFLSGSFRFTDVEKARFSALWHEAKPGVVFKDRNSNE</sequence>
<proteinExistence type="predicted"/>
<dbReference type="AlphaFoldDB" id="A1BH30"/>
<evidence type="ECO:0000313" key="1">
    <source>
        <dbReference type="EMBL" id="ABL65707.1"/>
    </source>
</evidence>
<dbReference type="HOGENOM" id="CLU_1406533_0_0_10"/>
<dbReference type="KEGG" id="cph:Cpha266_1686"/>
<name>A1BH30_CHLPD</name>
<accession>A1BH30</accession>
<dbReference type="OrthoDB" id="594819at2"/>
<keyword evidence="2" id="KW-1185">Reference proteome</keyword>
<dbReference type="eggNOG" id="ENOG502ZV94">
    <property type="taxonomic scope" value="Bacteria"/>
</dbReference>
<gene>
    <name evidence="1" type="ordered locus">Cpha266_1686</name>
</gene>
<reference evidence="1 2" key="1">
    <citation type="submission" date="2006-12" db="EMBL/GenBank/DDBJ databases">
        <title>Complete sequence of Chlorobium phaeobacteroides DSM 266.</title>
        <authorList>
            <consortium name="US DOE Joint Genome Institute"/>
            <person name="Copeland A."/>
            <person name="Lucas S."/>
            <person name="Lapidus A."/>
            <person name="Barry K."/>
            <person name="Detter J.C."/>
            <person name="Glavina del Rio T."/>
            <person name="Hammon N."/>
            <person name="Israni S."/>
            <person name="Pitluck S."/>
            <person name="Goltsman E."/>
            <person name="Schmutz J."/>
            <person name="Larimer F."/>
            <person name="Land M."/>
            <person name="Hauser L."/>
            <person name="Mikhailova N."/>
            <person name="Li T."/>
            <person name="Overmann J."/>
            <person name="Bryant D.A."/>
            <person name="Richardson P."/>
        </authorList>
    </citation>
    <scope>NUCLEOTIDE SEQUENCE [LARGE SCALE GENOMIC DNA]</scope>
    <source>
        <strain evidence="1 2">DSM 266</strain>
    </source>
</reference>
<evidence type="ECO:0000313" key="2">
    <source>
        <dbReference type="Proteomes" id="UP000008701"/>
    </source>
</evidence>
<dbReference type="RefSeq" id="WP_011745516.1">
    <property type="nucleotide sequence ID" value="NC_008639.1"/>
</dbReference>
<organism evidence="1 2">
    <name type="scientific">Chlorobium phaeobacteroides (strain DSM 266 / SMG 266 / 2430)</name>
    <dbReference type="NCBI Taxonomy" id="290317"/>
    <lineage>
        <taxon>Bacteria</taxon>
        <taxon>Pseudomonadati</taxon>
        <taxon>Chlorobiota</taxon>
        <taxon>Chlorobiia</taxon>
        <taxon>Chlorobiales</taxon>
        <taxon>Chlorobiaceae</taxon>
        <taxon>Chlorobium/Pelodictyon group</taxon>
        <taxon>Chlorobium</taxon>
    </lineage>
</organism>